<dbReference type="Proteomes" id="UP000094527">
    <property type="component" value="Unassembled WGS sequence"/>
</dbReference>
<keyword evidence="2" id="KW-1185">Reference proteome</keyword>
<sequence length="96" mass="10616">MNWRLHSQPIRWLPTPIPNVTRCCRDPEEVAIIDNYLDTTQGNSSDAAWTSAVARVGLIPAHWASSGLRITEFPAPVQDHGHPVLVLPQLMPATIV</sequence>
<comment type="caution">
    <text evidence="1">The sequence shown here is derived from an EMBL/GenBank/DDBJ whole genome shotgun (WGS) entry which is preliminary data.</text>
</comment>
<gene>
    <name evidence="1" type="ORF">Ocin01_17913</name>
</gene>
<organism evidence="1 2">
    <name type="scientific">Orchesella cincta</name>
    <name type="common">Springtail</name>
    <name type="synonym">Podura cincta</name>
    <dbReference type="NCBI Taxonomy" id="48709"/>
    <lineage>
        <taxon>Eukaryota</taxon>
        <taxon>Metazoa</taxon>
        <taxon>Ecdysozoa</taxon>
        <taxon>Arthropoda</taxon>
        <taxon>Hexapoda</taxon>
        <taxon>Collembola</taxon>
        <taxon>Entomobryomorpha</taxon>
        <taxon>Entomobryoidea</taxon>
        <taxon>Orchesellidae</taxon>
        <taxon>Orchesellinae</taxon>
        <taxon>Orchesella</taxon>
    </lineage>
</organism>
<evidence type="ECO:0000313" key="2">
    <source>
        <dbReference type="Proteomes" id="UP000094527"/>
    </source>
</evidence>
<reference evidence="1 2" key="1">
    <citation type="journal article" date="2016" name="Genome Biol. Evol.">
        <title>Gene Family Evolution Reflects Adaptation to Soil Environmental Stressors in the Genome of the Collembolan Orchesella cincta.</title>
        <authorList>
            <person name="Faddeeva-Vakhrusheva A."/>
            <person name="Derks M.F."/>
            <person name="Anvar S.Y."/>
            <person name="Agamennone V."/>
            <person name="Suring W."/>
            <person name="Smit S."/>
            <person name="van Straalen N.M."/>
            <person name="Roelofs D."/>
        </authorList>
    </citation>
    <scope>NUCLEOTIDE SEQUENCE [LARGE SCALE GENOMIC DNA]</scope>
    <source>
        <tissue evidence="1">Mixed pool</tissue>
    </source>
</reference>
<name>A0A1D2M721_ORCCI</name>
<dbReference type="OrthoDB" id="8284484at2759"/>
<dbReference type="AlphaFoldDB" id="A0A1D2M721"/>
<accession>A0A1D2M721</accession>
<dbReference type="EMBL" id="LJIJ01003210">
    <property type="protein sequence ID" value="ODM88769.1"/>
    <property type="molecule type" value="Genomic_DNA"/>
</dbReference>
<protein>
    <submittedName>
        <fullName evidence="1">Uncharacterized protein</fullName>
    </submittedName>
</protein>
<evidence type="ECO:0000313" key="1">
    <source>
        <dbReference type="EMBL" id="ODM88769.1"/>
    </source>
</evidence>
<proteinExistence type="predicted"/>